<feature type="transmembrane region" description="Helical" evidence="6">
    <location>
        <begin position="254"/>
        <end position="276"/>
    </location>
</feature>
<dbReference type="GO" id="GO:0042910">
    <property type="term" value="F:xenobiotic transmembrane transporter activity"/>
    <property type="evidence" value="ECO:0007669"/>
    <property type="project" value="InterPro"/>
</dbReference>
<dbReference type="EMBL" id="CP133612">
    <property type="protein sequence ID" value="WMV13320.1"/>
    <property type="molecule type" value="Genomic_DNA"/>
</dbReference>
<feature type="transmembrane region" description="Helical" evidence="6">
    <location>
        <begin position="434"/>
        <end position="456"/>
    </location>
</feature>
<gene>
    <name evidence="7" type="ORF">MTR67_006705</name>
</gene>
<evidence type="ECO:0000256" key="1">
    <source>
        <dbReference type="ARBA" id="ARBA00004141"/>
    </source>
</evidence>
<evidence type="ECO:0000256" key="5">
    <source>
        <dbReference type="ARBA" id="ARBA00023136"/>
    </source>
</evidence>
<keyword evidence="4 6" id="KW-1133">Transmembrane helix</keyword>
<feature type="transmembrane region" description="Helical" evidence="6">
    <location>
        <begin position="296"/>
        <end position="319"/>
    </location>
</feature>
<evidence type="ECO:0000313" key="8">
    <source>
        <dbReference type="Proteomes" id="UP001234989"/>
    </source>
</evidence>
<dbReference type="NCBIfam" id="TIGR00797">
    <property type="entry name" value="matE"/>
    <property type="match status" value="1"/>
</dbReference>
<keyword evidence="3 6" id="KW-0812">Transmembrane</keyword>
<keyword evidence="8" id="KW-1185">Reference proteome</keyword>
<evidence type="ECO:0000256" key="6">
    <source>
        <dbReference type="RuleBase" id="RU004914"/>
    </source>
</evidence>
<feature type="transmembrane region" description="Helical" evidence="6">
    <location>
        <begin position="326"/>
        <end position="347"/>
    </location>
</feature>
<keyword evidence="5 6" id="KW-0472">Membrane</keyword>
<dbReference type="GO" id="GO:0015297">
    <property type="term" value="F:antiporter activity"/>
    <property type="evidence" value="ECO:0007669"/>
    <property type="project" value="InterPro"/>
</dbReference>
<feature type="transmembrane region" description="Helical" evidence="6">
    <location>
        <begin position="598"/>
        <end position="620"/>
    </location>
</feature>
<feature type="transmembrane region" description="Helical" evidence="6">
    <location>
        <begin position="504"/>
        <end position="528"/>
    </location>
</feature>
<comment type="subcellular location">
    <subcellularLocation>
        <location evidence="1">Membrane</location>
        <topology evidence="1">Multi-pass membrane protein</topology>
    </subcellularLocation>
</comment>
<name>A0AAF0Q1X8_SOLVR</name>
<dbReference type="Pfam" id="PF01554">
    <property type="entry name" value="MatE"/>
    <property type="match status" value="2"/>
</dbReference>
<feature type="transmembrane region" description="Helical" evidence="6">
    <location>
        <begin position="567"/>
        <end position="592"/>
    </location>
</feature>
<dbReference type="CDD" id="cd13136">
    <property type="entry name" value="MATE_DinF_like"/>
    <property type="match status" value="1"/>
</dbReference>
<dbReference type="InterPro" id="IPR002528">
    <property type="entry name" value="MATE_fam"/>
</dbReference>
<evidence type="ECO:0000256" key="4">
    <source>
        <dbReference type="ARBA" id="ARBA00022989"/>
    </source>
</evidence>
<dbReference type="GO" id="GO:0009507">
    <property type="term" value="C:chloroplast"/>
    <property type="evidence" value="ECO:0007669"/>
    <property type="project" value="TreeGrafter"/>
</dbReference>
<dbReference type="GO" id="GO:0016020">
    <property type="term" value="C:membrane"/>
    <property type="evidence" value="ECO:0007669"/>
    <property type="project" value="UniProtKB-SubCell"/>
</dbReference>
<evidence type="ECO:0000256" key="3">
    <source>
        <dbReference type="ARBA" id="ARBA00022692"/>
    </source>
</evidence>
<evidence type="ECO:0000313" key="7">
    <source>
        <dbReference type="EMBL" id="WMV13320.1"/>
    </source>
</evidence>
<evidence type="ECO:0000256" key="2">
    <source>
        <dbReference type="ARBA" id="ARBA00010199"/>
    </source>
</evidence>
<sequence>MAAAQLTSKAMYNGFTELEVKEEISKSCSLRFSNRRCSSFSRINQNSLKHVYGSNNCSLSIGKSKRFSYSPVLFPRKRKSLRFRNKFSSESGAEASDLQDTTAVKGIDYLSSSSGEVDELNETVPIITNVKSESIEEAPTSSSQSEDVRRELVMLSLPAIAGQAIDPLAQLMETAYIGRLGSVELASAGVSISIFNIISKLFNIPLLSVATSFVAEDIAKNATKVYMSEGVKGTNGRLPTGVAERHQFSSVSTALFLAVGIGIIEALALALGSELLLGLMGISSTSPMRVPAKQFLAVRALGAPAFVVSLALQGIFRGFKDTKTPVFCLGIGNFAAIFLFPLLMYYFGLGVSGAAISTVISQYLVAFSMMWYLNQRVMILPPRFEELQFGGYLKSGGFLIGRTLSVLFTMTLATSMAARQGAVAMAAHQICLQVWLAVSLLTDALAASAQALIASYLSKGDYVVATEITHYVLKIGLVAGVFLAAALGVSFGSLSTLFTKDTEVLAVVSTGLLFVSASQPINALAFIFDGLHYGVSDFAYAARSMMLVGAISSAFLLCAARLLGLPGVWLGLTLFMGLRMMAGFIRFFWCYLYCSLSVFWEVFSIDSAINIVVINWRAFLRSGYCQRKVLGGFCIVTQMKLRLLVEWIRFQTFETYETSFHNPD</sequence>
<dbReference type="PANTHER" id="PTHR42893">
    <property type="entry name" value="PROTEIN DETOXIFICATION 44, CHLOROPLASTIC-RELATED"/>
    <property type="match status" value="1"/>
</dbReference>
<feature type="transmembrane region" description="Helical" evidence="6">
    <location>
        <begin position="540"/>
        <end position="560"/>
    </location>
</feature>
<protein>
    <recommendedName>
        <fullName evidence="6">Protein DETOXIFICATION</fullName>
    </recommendedName>
    <alternativeName>
        <fullName evidence="6">Multidrug and toxic compound extrusion protein</fullName>
    </alternativeName>
</protein>
<dbReference type="InterPro" id="IPR044644">
    <property type="entry name" value="DinF-like"/>
</dbReference>
<comment type="similarity">
    <text evidence="2 6">Belongs to the multi antimicrobial extrusion (MATE) (TC 2.A.66.1) family.</text>
</comment>
<dbReference type="Proteomes" id="UP001234989">
    <property type="component" value="Chromosome 1"/>
</dbReference>
<dbReference type="PANTHER" id="PTHR42893:SF45">
    <property type="entry name" value="PROTEIN DETOXIFICATION 45, CHLOROPLASTIC"/>
    <property type="match status" value="1"/>
</dbReference>
<feature type="transmembrane region" description="Helical" evidence="6">
    <location>
        <begin position="468"/>
        <end position="492"/>
    </location>
</feature>
<feature type="transmembrane region" description="Helical" evidence="6">
    <location>
        <begin position="353"/>
        <end position="373"/>
    </location>
</feature>
<dbReference type="AlphaFoldDB" id="A0AAF0Q1X8"/>
<organism evidence="7 8">
    <name type="scientific">Solanum verrucosum</name>
    <dbReference type="NCBI Taxonomy" id="315347"/>
    <lineage>
        <taxon>Eukaryota</taxon>
        <taxon>Viridiplantae</taxon>
        <taxon>Streptophyta</taxon>
        <taxon>Embryophyta</taxon>
        <taxon>Tracheophyta</taxon>
        <taxon>Spermatophyta</taxon>
        <taxon>Magnoliopsida</taxon>
        <taxon>eudicotyledons</taxon>
        <taxon>Gunneridae</taxon>
        <taxon>Pentapetalae</taxon>
        <taxon>asterids</taxon>
        <taxon>lamiids</taxon>
        <taxon>Solanales</taxon>
        <taxon>Solanaceae</taxon>
        <taxon>Solanoideae</taxon>
        <taxon>Solaneae</taxon>
        <taxon>Solanum</taxon>
    </lineage>
</organism>
<proteinExistence type="inferred from homology"/>
<reference evidence="7" key="1">
    <citation type="submission" date="2023-08" db="EMBL/GenBank/DDBJ databases">
        <title>A de novo genome assembly of Solanum verrucosum Schlechtendal, a Mexican diploid species geographically isolated from the other diploid A-genome species in potato relatives.</title>
        <authorList>
            <person name="Hosaka K."/>
        </authorList>
    </citation>
    <scope>NUCLEOTIDE SEQUENCE</scope>
    <source>
        <tissue evidence="7">Young leaves</tissue>
    </source>
</reference>
<accession>A0AAF0Q1X8</accession>